<comment type="subcellular location">
    <subcellularLocation>
        <location evidence="1">Endoplasmic reticulum membrane</location>
        <topology evidence="1">Single-pass type I membrane protein</topology>
    </subcellularLocation>
</comment>
<dbReference type="GO" id="GO:0005789">
    <property type="term" value="C:endoplasmic reticulum membrane"/>
    <property type="evidence" value="ECO:0007669"/>
    <property type="project" value="UniProtKB-SubCell"/>
</dbReference>
<evidence type="ECO:0000256" key="2">
    <source>
        <dbReference type="ARBA" id="ARBA00006833"/>
    </source>
</evidence>
<evidence type="ECO:0000256" key="12">
    <source>
        <dbReference type="ARBA" id="ARBA00023136"/>
    </source>
</evidence>
<evidence type="ECO:0000313" key="17">
    <source>
        <dbReference type="EMBL" id="OAA50013.1"/>
    </source>
</evidence>
<organism evidence="17 18">
    <name type="scientific">Beauveria brongniartii RCEF 3172</name>
    <dbReference type="NCBI Taxonomy" id="1081107"/>
    <lineage>
        <taxon>Eukaryota</taxon>
        <taxon>Fungi</taxon>
        <taxon>Dikarya</taxon>
        <taxon>Ascomycota</taxon>
        <taxon>Pezizomycotina</taxon>
        <taxon>Sordariomycetes</taxon>
        <taxon>Hypocreomycetidae</taxon>
        <taxon>Hypocreales</taxon>
        <taxon>Cordycipitaceae</taxon>
        <taxon>Beauveria</taxon>
        <taxon>Beauveria brongniartii</taxon>
    </lineage>
</organism>
<comment type="similarity">
    <text evidence="2">Belongs to the SARAF family.</text>
</comment>
<keyword evidence="8" id="KW-0256">Endoplasmic reticulum</keyword>
<keyword evidence="5" id="KW-0109">Calcium transport</keyword>
<evidence type="ECO:0000256" key="11">
    <source>
        <dbReference type="ARBA" id="ARBA00023065"/>
    </source>
</evidence>
<evidence type="ECO:0000313" key="18">
    <source>
        <dbReference type="Proteomes" id="UP000076863"/>
    </source>
</evidence>
<evidence type="ECO:0000256" key="4">
    <source>
        <dbReference type="ARBA" id="ARBA00022448"/>
    </source>
</evidence>
<keyword evidence="18" id="KW-1185">Reference proteome</keyword>
<evidence type="ECO:0000256" key="7">
    <source>
        <dbReference type="ARBA" id="ARBA00022729"/>
    </source>
</evidence>
<dbReference type="PANTHER" id="PTHR15929:SF0">
    <property type="entry name" value="STORE-OPERATED CALCIUM ENTRY-ASSOCIATED REGULATORY FACTOR"/>
    <property type="match status" value="1"/>
</dbReference>
<feature type="compositionally biased region" description="Low complexity" evidence="14">
    <location>
        <begin position="242"/>
        <end position="262"/>
    </location>
</feature>
<evidence type="ECO:0000256" key="10">
    <source>
        <dbReference type="ARBA" id="ARBA00022989"/>
    </source>
</evidence>
<evidence type="ECO:0000256" key="13">
    <source>
        <dbReference type="ARBA" id="ARBA00031116"/>
    </source>
</evidence>
<dbReference type="PANTHER" id="PTHR15929">
    <property type="entry name" value="STORE-OPERATED CALCIUM ENTRY-ASSOCIATED REGULATORY FACTOR"/>
    <property type="match status" value="1"/>
</dbReference>
<protein>
    <recommendedName>
        <fullName evidence="3">Store-operated calcium entry-associated regulatory factor</fullName>
    </recommendedName>
    <alternativeName>
        <fullName evidence="13">Transmembrane protein 66</fullName>
    </alternativeName>
</protein>
<feature type="transmembrane region" description="Helical" evidence="15">
    <location>
        <begin position="167"/>
        <end position="188"/>
    </location>
</feature>
<keyword evidence="9" id="KW-0106">Calcium</keyword>
<feature type="compositionally biased region" description="Gly residues" evidence="14">
    <location>
        <begin position="304"/>
        <end position="315"/>
    </location>
</feature>
<sequence length="348" mass="35971">MHLPGALVLSFGLAASAVSAKQQQRPPPAKSAVLLSSVQSLTLRGRGAKTSHRRVPAAPQLRCVSPRALCDLHAIDVMRCTNQGSSYGDEDVEWSCAASLPAELKLGATDVVCEGYASSDDPYVLKGSCGVEYTLALTELGERRYPDLARGGDRWFGDAQSRGNNNAWAGLFFLVFVAVVAWIVYSACVAASDNNRRQANTARRYGGGGDGGGSGGGGGGGGWGPGGGGWGPRNDPPPPYPGTNNSYKSSSNGGSSSQQQQGWRPGFWTGLAGGAAASYLASGRNRDNRNNYGYAPWGSNNYGSGSGSRWGGGDSWAGPSSSSSSSRGGGSSSGERHESTGFGSTRRR</sequence>
<dbReference type="OrthoDB" id="20303at2759"/>
<dbReference type="InterPro" id="IPR009567">
    <property type="entry name" value="SARAF"/>
</dbReference>
<feature type="compositionally biased region" description="Low complexity" evidence="14">
    <location>
        <begin position="316"/>
        <end position="326"/>
    </location>
</feature>
<feature type="region of interest" description="Disordered" evidence="14">
    <location>
        <begin position="202"/>
        <end position="268"/>
    </location>
</feature>
<feature type="compositionally biased region" description="Gly residues" evidence="14">
    <location>
        <begin position="205"/>
        <end position="231"/>
    </location>
</feature>
<keyword evidence="12 15" id="KW-0472">Membrane</keyword>
<accession>A0A167JAT5</accession>
<proteinExistence type="inferred from homology"/>
<keyword evidence="7 16" id="KW-0732">Signal</keyword>
<keyword evidence="6 15" id="KW-0812">Transmembrane</keyword>
<keyword evidence="4" id="KW-0813">Transport</keyword>
<dbReference type="Proteomes" id="UP000076863">
    <property type="component" value="Unassembled WGS sequence"/>
</dbReference>
<evidence type="ECO:0000256" key="16">
    <source>
        <dbReference type="SAM" id="SignalP"/>
    </source>
</evidence>
<feature type="region of interest" description="Disordered" evidence="14">
    <location>
        <begin position="283"/>
        <end position="348"/>
    </location>
</feature>
<evidence type="ECO:0000256" key="1">
    <source>
        <dbReference type="ARBA" id="ARBA00004115"/>
    </source>
</evidence>
<evidence type="ECO:0000256" key="15">
    <source>
        <dbReference type="SAM" id="Phobius"/>
    </source>
</evidence>
<evidence type="ECO:0000256" key="3">
    <source>
        <dbReference type="ARBA" id="ARBA00016584"/>
    </source>
</evidence>
<dbReference type="GO" id="GO:0006816">
    <property type="term" value="P:calcium ion transport"/>
    <property type="evidence" value="ECO:0007669"/>
    <property type="project" value="UniProtKB-KW"/>
</dbReference>
<evidence type="ECO:0000256" key="14">
    <source>
        <dbReference type="SAM" id="MobiDB-lite"/>
    </source>
</evidence>
<dbReference type="Pfam" id="PF06682">
    <property type="entry name" value="SARAF"/>
    <property type="match status" value="1"/>
</dbReference>
<keyword evidence="11" id="KW-0406">Ion transport</keyword>
<comment type="caution">
    <text evidence="17">The sequence shown here is derived from an EMBL/GenBank/DDBJ whole genome shotgun (WGS) entry which is preliminary data.</text>
</comment>
<evidence type="ECO:0000256" key="5">
    <source>
        <dbReference type="ARBA" id="ARBA00022568"/>
    </source>
</evidence>
<dbReference type="AlphaFoldDB" id="A0A167JAT5"/>
<dbReference type="GO" id="GO:2001256">
    <property type="term" value="P:regulation of store-operated calcium entry"/>
    <property type="evidence" value="ECO:0007669"/>
    <property type="project" value="InterPro"/>
</dbReference>
<evidence type="ECO:0000256" key="6">
    <source>
        <dbReference type="ARBA" id="ARBA00022692"/>
    </source>
</evidence>
<name>A0A167JAT5_9HYPO</name>
<feature type="signal peptide" evidence="16">
    <location>
        <begin position="1"/>
        <end position="20"/>
    </location>
</feature>
<reference evidence="17 18" key="1">
    <citation type="journal article" date="2016" name="Genome Biol. Evol.">
        <title>Divergent and convergent evolution of fungal pathogenicity.</title>
        <authorList>
            <person name="Shang Y."/>
            <person name="Xiao G."/>
            <person name="Zheng P."/>
            <person name="Cen K."/>
            <person name="Zhan S."/>
            <person name="Wang C."/>
        </authorList>
    </citation>
    <scope>NUCLEOTIDE SEQUENCE [LARGE SCALE GENOMIC DNA]</scope>
    <source>
        <strain evidence="17 18">RCEF 3172</strain>
    </source>
</reference>
<feature type="chain" id="PRO_5007888735" description="Store-operated calcium entry-associated regulatory factor" evidence="16">
    <location>
        <begin position="21"/>
        <end position="348"/>
    </location>
</feature>
<keyword evidence="10 15" id="KW-1133">Transmembrane helix</keyword>
<dbReference type="EMBL" id="AZHA01000003">
    <property type="protein sequence ID" value="OAA50013.1"/>
    <property type="molecule type" value="Genomic_DNA"/>
</dbReference>
<evidence type="ECO:0000256" key="9">
    <source>
        <dbReference type="ARBA" id="ARBA00022837"/>
    </source>
</evidence>
<evidence type="ECO:0000256" key="8">
    <source>
        <dbReference type="ARBA" id="ARBA00022824"/>
    </source>
</evidence>
<gene>
    <name evidence="17" type="ORF">BBO_01648</name>
</gene>